<gene>
    <name evidence="1" type="ORF">K435DRAFT_865588</name>
</gene>
<evidence type="ECO:0000313" key="1">
    <source>
        <dbReference type="EMBL" id="THU89127.1"/>
    </source>
</evidence>
<accession>A0A4S8LJ26</accession>
<proteinExistence type="predicted"/>
<dbReference type="AlphaFoldDB" id="A0A4S8LJ26"/>
<dbReference type="Proteomes" id="UP000297245">
    <property type="component" value="Unassembled WGS sequence"/>
</dbReference>
<evidence type="ECO:0000313" key="2">
    <source>
        <dbReference type="Proteomes" id="UP000297245"/>
    </source>
</evidence>
<keyword evidence="2" id="KW-1185">Reference proteome</keyword>
<protein>
    <submittedName>
        <fullName evidence="1">Uncharacterized protein</fullName>
    </submittedName>
</protein>
<reference evidence="1 2" key="1">
    <citation type="journal article" date="2019" name="Nat. Ecol. Evol.">
        <title>Megaphylogeny resolves global patterns of mushroom evolution.</title>
        <authorList>
            <person name="Varga T."/>
            <person name="Krizsan K."/>
            <person name="Foldi C."/>
            <person name="Dima B."/>
            <person name="Sanchez-Garcia M."/>
            <person name="Sanchez-Ramirez S."/>
            <person name="Szollosi G.J."/>
            <person name="Szarkandi J.G."/>
            <person name="Papp V."/>
            <person name="Albert L."/>
            <person name="Andreopoulos W."/>
            <person name="Angelini C."/>
            <person name="Antonin V."/>
            <person name="Barry K.W."/>
            <person name="Bougher N.L."/>
            <person name="Buchanan P."/>
            <person name="Buyck B."/>
            <person name="Bense V."/>
            <person name="Catcheside P."/>
            <person name="Chovatia M."/>
            <person name="Cooper J."/>
            <person name="Damon W."/>
            <person name="Desjardin D."/>
            <person name="Finy P."/>
            <person name="Geml J."/>
            <person name="Haridas S."/>
            <person name="Hughes K."/>
            <person name="Justo A."/>
            <person name="Karasinski D."/>
            <person name="Kautmanova I."/>
            <person name="Kiss B."/>
            <person name="Kocsube S."/>
            <person name="Kotiranta H."/>
            <person name="LaButti K.M."/>
            <person name="Lechner B.E."/>
            <person name="Liimatainen K."/>
            <person name="Lipzen A."/>
            <person name="Lukacs Z."/>
            <person name="Mihaltcheva S."/>
            <person name="Morgado L.N."/>
            <person name="Niskanen T."/>
            <person name="Noordeloos M.E."/>
            <person name="Ohm R.A."/>
            <person name="Ortiz-Santana B."/>
            <person name="Ovrebo C."/>
            <person name="Racz N."/>
            <person name="Riley R."/>
            <person name="Savchenko A."/>
            <person name="Shiryaev A."/>
            <person name="Soop K."/>
            <person name="Spirin V."/>
            <person name="Szebenyi C."/>
            <person name="Tomsovsky M."/>
            <person name="Tulloss R.E."/>
            <person name="Uehling J."/>
            <person name="Grigoriev I.V."/>
            <person name="Vagvolgyi C."/>
            <person name="Papp T."/>
            <person name="Martin F.M."/>
            <person name="Miettinen O."/>
            <person name="Hibbett D.S."/>
            <person name="Nagy L.G."/>
        </authorList>
    </citation>
    <scope>NUCLEOTIDE SEQUENCE [LARGE SCALE GENOMIC DNA]</scope>
    <source>
        <strain evidence="1 2">CBS 962.96</strain>
    </source>
</reference>
<sequence length="118" mass="12313">MSLNSVHQSGKTSNLSLRYTSHTAFNVKSVRKEVEETIKKTDCGLVSKQRGLSDSIAVDDVSISTSPTNAMSAVSVTTVNSGGNSIAIPIQVVPDGLPSGMTMTATPSVPNSAPPPYY</sequence>
<name>A0A4S8LJ26_DENBC</name>
<organism evidence="1 2">
    <name type="scientific">Dendrothele bispora (strain CBS 962.96)</name>
    <dbReference type="NCBI Taxonomy" id="1314807"/>
    <lineage>
        <taxon>Eukaryota</taxon>
        <taxon>Fungi</taxon>
        <taxon>Dikarya</taxon>
        <taxon>Basidiomycota</taxon>
        <taxon>Agaricomycotina</taxon>
        <taxon>Agaricomycetes</taxon>
        <taxon>Agaricomycetidae</taxon>
        <taxon>Agaricales</taxon>
        <taxon>Agaricales incertae sedis</taxon>
        <taxon>Dendrothele</taxon>
    </lineage>
</organism>
<dbReference type="EMBL" id="ML179380">
    <property type="protein sequence ID" value="THU89127.1"/>
    <property type="molecule type" value="Genomic_DNA"/>
</dbReference>